<dbReference type="Pfam" id="PF04237">
    <property type="entry name" value="YjbR"/>
    <property type="match status" value="1"/>
</dbReference>
<sequence>MATWDDVRRIALALPETTERGTYDDLPAWRVRDKPFVWERPLRRPDLDALGDAAPTGPILGVRVPDLGAKEALLADDPEVFFTTPHFDGYPAVLVRLDRISVDELTELVTEAWYARAPKRLAAELRAQGAERPRR</sequence>
<dbReference type="InterPro" id="IPR058532">
    <property type="entry name" value="YjbR/MT2646/Rv2570-like"/>
</dbReference>
<dbReference type="EMBL" id="LT607751">
    <property type="protein sequence ID" value="SCG62391.1"/>
    <property type="molecule type" value="Genomic_DNA"/>
</dbReference>
<proteinExistence type="predicted"/>
<evidence type="ECO:0000313" key="1">
    <source>
        <dbReference type="EMBL" id="SCG62391.1"/>
    </source>
</evidence>
<dbReference type="InterPro" id="IPR038056">
    <property type="entry name" value="YjbR-like_sf"/>
</dbReference>
<reference evidence="1 2" key="1">
    <citation type="submission" date="2016-06" db="EMBL/GenBank/DDBJ databases">
        <authorList>
            <person name="Kjaerup R.B."/>
            <person name="Dalgaard T.S."/>
            <person name="Juul-Madsen H.R."/>
        </authorList>
    </citation>
    <scope>NUCLEOTIDE SEQUENCE [LARGE SCALE GENOMIC DNA]</scope>
    <source>
        <strain evidence="1 2">DSM 45097</strain>
    </source>
</reference>
<dbReference type="SUPFAM" id="SSF142906">
    <property type="entry name" value="YjbR-like"/>
    <property type="match status" value="1"/>
</dbReference>
<evidence type="ECO:0000313" key="2">
    <source>
        <dbReference type="Proteomes" id="UP000198210"/>
    </source>
</evidence>
<protein>
    <recommendedName>
        <fullName evidence="3">YjbR protein</fullName>
    </recommendedName>
</protein>
<dbReference type="Proteomes" id="UP000198210">
    <property type="component" value="Chromosome I"/>
</dbReference>
<organism evidence="1 2">
    <name type="scientific">Micromonospora siamensis</name>
    <dbReference type="NCBI Taxonomy" id="299152"/>
    <lineage>
        <taxon>Bacteria</taxon>
        <taxon>Bacillati</taxon>
        <taxon>Actinomycetota</taxon>
        <taxon>Actinomycetes</taxon>
        <taxon>Micromonosporales</taxon>
        <taxon>Micromonosporaceae</taxon>
        <taxon>Micromonospora</taxon>
    </lineage>
</organism>
<dbReference type="AlphaFoldDB" id="A0A1C5IWJ2"/>
<evidence type="ECO:0008006" key="3">
    <source>
        <dbReference type="Google" id="ProtNLM"/>
    </source>
</evidence>
<dbReference type="RefSeq" id="WP_088971787.1">
    <property type="nucleotide sequence ID" value="NZ_JBHLYF010000023.1"/>
</dbReference>
<name>A0A1C5IWJ2_9ACTN</name>
<gene>
    <name evidence="1" type="ORF">GA0074704_3859</name>
</gene>
<keyword evidence="2" id="KW-1185">Reference proteome</keyword>
<accession>A0A1C5IWJ2</accession>
<dbReference type="Gene3D" id="3.90.1150.30">
    <property type="match status" value="1"/>
</dbReference>